<dbReference type="OrthoDB" id="2804517at2759"/>
<proteinExistence type="predicted"/>
<evidence type="ECO:0000256" key="2">
    <source>
        <dbReference type="SAM" id="Phobius"/>
    </source>
</evidence>
<dbReference type="EMBL" id="KZ857392">
    <property type="protein sequence ID" value="RDX51996.1"/>
    <property type="molecule type" value="Genomic_DNA"/>
</dbReference>
<accession>A0A371DHK1</accession>
<keyword evidence="2" id="KW-0812">Transmembrane</keyword>
<evidence type="ECO:0000313" key="3">
    <source>
        <dbReference type="EMBL" id="RDX51996.1"/>
    </source>
</evidence>
<dbReference type="Proteomes" id="UP000256964">
    <property type="component" value="Unassembled WGS sequence"/>
</dbReference>
<feature type="compositionally biased region" description="Low complexity" evidence="1">
    <location>
        <begin position="166"/>
        <end position="177"/>
    </location>
</feature>
<dbReference type="AlphaFoldDB" id="A0A371DHK1"/>
<organism evidence="3 4">
    <name type="scientific">Lentinus brumalis</name>
    <dbReference type="NCBI Taxonomy" id="2498619"/>
    <lineage>
        <taxon>Eukaryota</taxon>
        <taxon>Fungi</taxon>
        <taxon>Dikarya</taxon>
        <taxon>Basidiomycota</taxon>
        <taxon>Agaricomycotina</taxon>
        <taxon>Agaricomycetes</taxon>
        <taxon>Polyporales</taxon>
        <taxon>Polyporaceae</taxon>
        <taxon>Lentinus</taxon>
    </lineage>
</organism>
<keyword evidence="2" id="KW-1133">Transmembrane helix</keyword>
<feature type="transmembrane region" description="Helical" evidence="2">
    <location>
        <begin position="46"/>
        <end position="69"/>
    </location>
</feature>
<keyword evidence="4" id="KW-1185">Reference proteome</keyword>
<feature type="region of interest" description="Disordered" evidence="1">
    <location>
        <begin position="82"/>
        <end position="278"/>
    </location>
</feature>
<evidence type="ECO:0000256" key="1">
    <source>
        <dbReference type="SAM" id="MobiDB-lite"/>
    </source>
</evidence>
<evidence type="ECO:0000313" key="4">
    <source>
        <dbReference type="Proteomes" id="UP000256964"/>
    </source>
</evidence>
<gene>
    <name evidence="3" type="ORF">OH76DRAFT_236752</name>
</gene>
<keyword evidence="2" id="KW-0472">Membrane</keyword>
<feature type="compositionally biased region" description="Polar residues" evidence="1">
    <location>
        <begin position="124"/>
        <end position="151"/>
    </location>
</feature>
<sequence length="401" mass="44449">MNCSSSTRQAIPHHIPLATFDFFDNRQTGCCPTAAMLELVQAGVRILLIAVAGVALAVAGIVVSVLAYVRELYIFNARRKQGTVQAGRDATPPRRDTTSPIRKSRPRRNVTKPALTPIPASPVESASTPVSPATPLQSFSRESSRTRQQPISRKRSSPRTHVKRVSSPSSAGSSEAAFEFERTPRPAPLVPNRPLPLSQSSDSSPPASTDASVASISSEEQGESPSRGVLQRIRSQHSTLRDRCLIRAQSIPTQKAPRNPRRRTDPYQAPYNFPTPLSPDAGTYLQEIISERHGRSPSTFVEKVRFASLPSSPSSLRETHDLPEPSLAHPVPSPTREEAEQTIKSTGRHRWSWHMPHLPERTRSVDADRNIRTTPEKQHRDGFPRFKLGHKKRYVLCTRYG</sequence>
<feature type="compositionally biased region" description="Low complexity" evidence="1">
    <location>
        <begin position="195"/>
        <end position="215"/>
    </location>
</feature>
<reference evidence="3 4" key="1">
    <citation type="journal article" date="2018" name="Biotechnol. Biofuels">
        <title>Integrative visual omics of the white-rot fungus Polyporus brumalis exposes the biotechnological potential of its oxidative enzymes for delignifying raw plant biomass.</title>
        <authorList>
            <person name="Miyauchi S."/>
            <person name="Rancon A."/>
            <person name="Drula E."/>
            <person name="Hage H."/>
            <person name="Chaduli D."/>
            <person name="Favel A."/>
            <person name="Grisel S."/>
            <person name="Henrissat B."/>
            <person name="Herpoel-Gimbert I."/>
            <person name="Ruiz-Duenas F.J."/>
            <person name="Chevret D."/>
            <person name="Hainaut M."/>
            <person name="Lin J."/>
            <person name="Wang M."/>
            <person name="Pangilinan J."/>
            <person name="Lipzen A."/>
            <person name="Lesage-Meessen L."/>
            <person name="Navarro D."/>
            <person name="Riley R."/>
            <person name="Grigoriev I.V."/>
            <person name="Zhou S."/>
            <person name="Raouche S."/>
            <person name="Rosso M.N."/>
        </authorList>
    </citation>
    <scope>NUCLEOTIDE SEQUENCE [LARGE SCALE GENOMIC DNA]</scope>
    <source>
        <strain evidence="3 4">BRFM 1820</strain>
    </source>
</reference>
<feature type="region of interest" description="Disordered" evidence="1">
    <location>
        <begin position="310"/>
        <end position="336"/>
    </location>
</feature>
<protein>
    <submittedName>
        <fullName evidence="3">Uncharacterized protein</fullName>
    </submittedName>
</protein>
<feature type="compositionally biased region" description="Basic residues" evidence="1">
    <location>
        <begin position="152"/>
        <end position="164"/>
    </location>
</feature>
<feature type="compositionally biased region" description="Pro residues" evidence="1">
    <location>
        <begin position="185"/>
        <end position="194"/>
    </location>
</feature>
<name>A0A371DHK1_9APHY</name>